<evidence type="ECO:0000259" key="15">
    <source>
        <dbReference type="PROSITE" id="PS51844"/>
    </source>
</evidence>
<comment type="similarity">
    <text evidence="1">Belongs to the TRAFAC class myosin-kinesin ATPase superfamily. Myosin family. Plant myosin class XI subfamily.</text>
</comment>
<dbReference type="GO" id="GO:0016459">
    <property type="term" value="C:myosin complex"/>
    <property type="evidence" value="ECO:0007669"/>
    <property type="project" value="UniProtKB-KW"/>
</dbReference>
<evidence type="ECO:0000256" key="4">
    <source>
        <dbReference type="ARBA" id="ARBA00022840"/>
    </source>
</evidence>
<dbReference type="GO" id="GO:0051015">
    <property type="term" value="F:actin filament binding"/>
    <property type="evidence" value="ECO:0007669"/>
    <property type="project" value="TreeGrafter"/>
</dbReference>
<accession>A0A4Y7IVQ3</accession>
<feature type="coiled-coil region" evidence="11">
    <location>
        <begin position="1195"/>
        <end position="1222"/>
    </location>
</feature>
<feature type="domain" description="Myosin motor" evidence="14">
    <location>
        <begin position="62"/>
        <end position="733"/>
    </location>
</feature>
<dbReference type="InterPro" id="IPR036018">
    <property type="entry name" value="MYSc_Myo11"/>
</dbReference>
<dbReference type="Pfam" id="PF02736">
    <property type="entry name" value="Myosin_N"/>
    <property type="match status" value="1"/>
</dbReference>
<evidence type="ECO:0000256" key="5">
    <source>
        <dbReference type="ARBA" id="ARBA00022860"/>
    </source>
</evidence>
<dbReference type="FunFam" id="1.10.10.820:FF:000001">
    <property type="entry name" value="Myosin heavy chain"/>
    <property type="match status" value="1"/>
</dbReference>
<proteinExistence type="inferred from homology"/>
<feature type="domain" description="Myosin N-terminal SH3-like" evidence="15">
    <location>
        <begin position="8"/>
        <end position="57"/>
    </location>
</feature>
<dbReference type="Gene3D" id="3.30.70.1590">
    <property type="match status" value="1"/>
</dbReference>
<feature type="coiled-coil region" evidence="11">
    <location>
        <begin position="878"/>
        <end position="912"/>
    </location>
</feature>
<dbReference type="GO" id="GO:0005524">
    <property type="term" value="F:ATP binding"/>
    <property type="evidence" value="ECO:0007669"/>
    <property type="project" value="UniProtKB-UniRule"/>
</dbReference>
<dbReference type="Pfam" id="PF01843">
    <property type="entry name" value="DIL"/>
    <property type="match status" value="1"/>
</dbReference>
<evidence type="ECO:0000256" key="3">
    <source>
        <dbReference type="ARBA" id="ARBA00022741"/>
    </source>
</evidence>
<dbReference type="SMART" id="SM00015">
    <property type="entry name" value="IQ"/>
    <property type="match status" value="6"/>
</dbReference>
<dbReference type="Gramene" id="RZC52226">
    <property type="protein sequence ID" value="RZC52226"/>
    <property type="gene ID" value="C5167_020655"/>
</dbReference>
<dbReference type="GO" id="GO:0005516">
    <property type="term" value="F:calmodulin binding"/>
    <property type="evidence" value="ECO:0007669"/>
    <property type="project" value="UniProtKB-KW"/>
</dbReference>
<dbReference type="PROSITE" id="PS51844">
    <property type="entry name" value="SH3_LIKE"/>
    <property type="match status" value="1"/>
</dbReference>
<evidence type="ECO:0000313" key="17">
    <source>
        <dbReference type="Proteomes" id="UP000316621"/>
    </source>
</evidence>
<evidence type="ECO:0000256" key="6">
    <source>
        <dbReference type="ARBA" id="ARBA00023054"/>
    </source>
</evidence>
<evidence type="ECO:0008006" key="18">
    <source>
        <dbReference type="Google" id="ProtNLM"/>
    </source>
</evidence>
<evidence type="ECO:0000259" key="13">
    <source>
        <dbReference type="PROSITE" id="PS51126"/>
    </source>
</evidence>
<dbReference type="Gene3D" id="1.20.5.190">
    <property type="match status" value="3"/>
</dbReference>
<dbReference type="GO" id="GO:0030048">
    <property type="term" value="P:actin filament-based movement"/>
    <property type="evidence" value="ECO:0007669"/>
    <property type="project" value="UniProtKB-ARBA"/>
</dbReference>
<dbReference type="InterPro" id="IPR001609">
    <property type="entry name" value="Myosin_head_motor_dom-like"/>
</dbReference>
<dbReference type="Gene3D" id="1.20.120.720">
    <property type="entry name" value="Myosin VI head, motor domain, U50 subdomain"/>
    <property type="match status" value="1"/>
</dbReference>
<gene>
    <name evidence="16" type="ORF">C5167_020655</name>
</gene>
<reference evidence="16 17" key="1">
    <citation type="journal article" date="2018" name="Science">
        <title>The opium poppy genome and morphinan production.</title>
        <authorList>
            <person name="Guo L."/>
            <person name="Winzer T."/>
            <person name="Yang X."/>
            <person name="Li Y."/>
            <person name="Ning Z."/>
            <person name="He Z."/>
            <person name="Teodor R."/>
            <person name="Lu Y."/>
            <person name="Bowser T.A."/>
            <person name="Graham I.A."/>
            <person name="Ye K."/>
        </authorList>
    </citation>
    <scope>NUCLEOTIDE SEQUENCE [LARGE SCALE GENOMIC DNA]</scope>
    <source>
        <strain evidence="17">cv. HN1</strain>
        <tissue evidence="16">Leaves</tissue>
    </source>
</reference>
<dbReference type="FunFam" id="1.20.58.530:FF:000002">
    <property type="entry name" value="Class V myosin"/>
    <property type="match status" value="1"/>
</dbReference>
<sequence length="1719" mass="193659">MGTPVNIIVGSNVWIEDASLAWIDGKVSKINGKEAEIETSSGKKVAADLSAVYPKDMEAPAGGVDDMTKLSYLHEPGVLQNLSSRYELNEIYTYTGNILIAINPFQRLPHIYDAHMMEQYKGAPFGELSPHVFAVADVAYRAMINEGKSNSILVSGESGAGKTETTKMLMRYLAYLGGRVATEGRTVEQQVLESNPVLEAFGNAKTVRNNNSSRFGKFVEIQFDKHGRISGAAIRTYLLERSRVCQISDPERNYHCFYLLCAAPQEEVEKYKLGNPKSFHYLNQSNCYELVGVSDARDYLATRRAMDIVGISEKEQDAIFRVVAAILHLGNIEFAKGEEVDSSVPKNDSAKFHLKMTAELLMCDPQVLEDALCKRVMITPEEVIKRSLDPLNATVSRDGLAKTIYSRLFDWLVDKINFSIGQDPNSKSLIGVLDIYGFESFKTNSFEQFCINFTNEKLQQHFNQHVFKMEQEEYTKEEIDWSYIEFVDNQDVLDLIEKKPGGIIALLDEACMFPKSTHETFCQKLYQTFKVHKRFIKPKLSRTNFTLAHYAGEVLYAADQFLDKNKDYVVPEHQDLLCTSKCTFVAGLFPQIAEESSNKSTKFSSIGSRFKLQLQQLMETLNSTEPHYIRCVKPNNLLKPGYFENVNVMQQLRCGGVLEAIRISCAGYPTRRTFYEFLNRFNLLAPEVLEGNYDEKVACKRILEKKGLAGFQIGKTKVFLRAGQMAELDARRAEVLSNAAKTIQRQIRTHIARKQFLALRKATIHVQALWRGRLACKLYEHLRRESSAVKIQKNLRLSLARKAYTRLRVAALVLQTGLRAMAARNEFRLRRQTKAAIIIQAHWRCHRASSYYKNLKRSSVYAQCRWRGRVARKELRKLKMAARETGALKEAKDKLEKRVEELTWRLQLEKRLRTDLEEAKGQEITKLQASVQSLQSKVDETNVLLVAEREAARKAIEEVPPVVQETQVVVQDTEKIASLTEEVERLKASLESEKLRADDFEKKYSEAQEANEERRKKLEATEGKVQQLQESLSRSVLSGITVALRKFRGCSSSEVGVAFVLEGGSEIGLHGRHKEHWMIQCFSDQVSELKMILCTSPKSSSTKGEIAIGDRVDATSNAFTFPTPAPTSTPTPISSLTPDALRQIVQDLSPTENSGQSNSLGISFTQFVVSSHLIIRLVTFIVDSSSSLCNPNVVRPRLEEKLSNLESENQVLRQQALSMTANNKFLSVRSKSSIQRSSESGHITSTDGKTTPEANSVITPRESSEVEEKPQKSLNEKQQENQDLLIRCIAQHLGFTGSRPIAACIIYKCLLQWRSFEVERTSVFDRIIQTIGHAIETQENNDVLAYWLSNASTLLLLLQRTLKASGAAGMAPQRRRSSSATLFGRMTQSFRGAPQGVNMSLINGGLIGGVDTLRQVEAKYPALLFKQQLTAYVEKIYGMIRDNLKKEISPLLGLCIQAPRMSRASLVKGSSRSNANSAAQQALIAHWQGIVKSLGNFLSTLKVNHVSRLSLVAPLAFHFRLHSLKCLSQVPPFLVRKVFTQIFSFINVQLFNSLLLRRECCSFSNGEYVKAGLAELEHWCYKATDEYAGSAWDELKHIRQAIGFLVIHQKPKKTLDEISHDLCPVLSIQQLYRISTMYWDDKYGTHSVSSDVISNMRVLMTEDSNNAVSNSFLLDDDSSIPFSVDDISKSMEQIDISDVEPPPLIRENAGFMFLLPRVE</sequence>
<evidence type="ECO:0000256" key="11">
    <source>
        <dbReference type="SAM" id="Coils"/>
    </source>
</evidence>
<feature type="domain" description="Dilute" evidence="13">
    <location>
        <begin position="1325"/>
        <end position="1662"/>
    </location>
</feature>
<feature type="region of interest" description="Actin-binding" evidence="10">
    <location>
        <begin position="614"/>
        <end position="636"/>
    </location>
</feature>
<evidence type="ECO:0000256" key="9">
    <source>
        <dbReference type="ARBA" id="ARBA00023203"/>
    </source>
</evidence>
<dbReference type="SUPFAM" id="SSF52540">
    <property type="entry name" value="P-loop containing nucleoside triphosphate hydrolases"/>
    <property type="match status" value="2"/>
</dbReference>
<dbReference type="CDD" id="cd15475">
    <property type="entry name" value="MyosinXI_CBD"/>
    <property type="match status" value="1"/>
</dbReference>
<keyword evidence="6 11" id="KW-0175">Coiled coil</keyword>
<dbReference type="Gene3D" id="3.40.850.10">
    <property type="entry name" value="Kinesin motor domain"/>
    <property type="match status" value="1"/>
</dbReference>
<evidence type="ECO:0000313" key="16">
    <source>
        <dbReference type="EMBL" id="RZC52226.1"/>
    </source>
</evidence>
<keyword evidence="4 10" id="KW-0067">ATP-binding</keyword>
<evidence type="ECO:0000256" key="12">
    <source>
        <dbReference type="SAM" id="MobiDB-lite"/>
    </source>
</evidence>
<evidence type="ECO:0000256" key="10">
    <source>
        <dbReference type="PROSITE-ProRule" id="PRU00782"/>
    </source>
</evidence>
<dbReference type="SMART" id="SM00242">
    <property type="entry name" value="MYSc"/>
    <property type="match status" value="1"/>
</dbReference>
<evidence type="ECO:0000256" key="2">
    <source>
        <dbReference type="ARBA" id="ARBA00022737"/>
    </source>
</evidence>
<feature type="compositionally biased region" description="Basic and acidic residues" evidence="12">
    <location>
        <begin position="1262"/>
        <end position="1277"/>
    </location>
</feature>
<keyword evidence="5" id="KW-0112">Calmodulin-binding</keyword>
<dbReference type="Proteomes" id="UP000316621">
    <property type="component" value="Chromosome 2"/>
</dbReference>
<dbReference type="PRINTS" id="PR00193">
    <property type="entry name" value="MYOSINHEAVY"/>
</dbReference>
<dbReference type="STRING" id="3469.A0A4Y7IVQ3"/>
<dbReference type="EMBL" id="CM010716">
    <property type="protein sequence ID" value="RZC52226.1"/>
    <property type="molecule type" value="Genomic_DNA"/>
</dbReference>
<keyword evidence="3 10" id="KW-0547">Nucleotide-binding</keyword>
<keyword evidence="9 10" id="KW-0009">Actin-binding</keyword>
<dbReference type="PROSITE" id="PS51126">
    <property type="entry name" value="DILUTE"/>
    <property type="match status" value="1"/>
</dbReference>
<keyword evidence="8 10" id="KW-0505">Motor protein</keyword>
<keyword evidence="17" id="KW-1185">Reference proteome</keyword>
<dbReference type="FunFam" id="1.20.120.720:FF:000011">
    <property type="entry name" value="Myosin 2"/>
    <property type="match status" value="1"/>
</dbReference>
<dbReference type="FunFam" id="3.30.70.1590:FF:000006">
    <property type="entry name" value="Myosin XI D"/>
    <property type="match status" value="1"/>
</dbReference>
<organism evidence="16 17">
    <name type="scientific">Papaver somniferum</name>
    <name type="common">Opium poppy</name>
    <dbReference type="NCBI Taxonomy" id="3469"/>
    <lineage>
        <taxon>Eukaryota</taxon>
        <taxon>Viridiplantae</taxon>
        <taxon>Streptophyta</taxon>
        <taxon>Embryophyta</taxon>
        <taxon>Tracheophyta</taxon>
        <taxon>Spermatophyta</taxon>
        <taxon>Magnoliopsida</taxon>
        <taxon>Ranunculales</taxon>
        <taxon>Papaveraceae</taxon>
        <taxon>Papaveroideae</taxon>
        <taxon>Papaver</taxon>
    </lineage>
</organism>
<dbReference type="InterPro" id="IPR036961">
    <property type="entry name" value="Kinesin_motor_dom_sf"/>
</dbReference>
<dbReference type="PROSITE" id="PS50096">
    <property type="entry name" value="IQ"/>
    <property type="match status" value="6"/>
</dbReference>
<evidence type="ECO:0000256" key="7">
    <source>
        <dbReference type="ARBA" id="ARBA00023123"/>
    </source>
</evidence>
<dbReference type="Pfam" id="PF00612">
    <property type="entry name" value="IQ"/>
    <property type="match status" value="3"/>
</dbReference>
<dbReference type="InterPro" id="IPR004009">
    <property type="entry name" value="SH3_Myosin"/>
</dbReference>
<dbReference type="InterPro" id="IPR002710">
    <property type="entry name" value="Dilute_dom"/>
</dbReference>
<evidence type="ECO:0000259" key="14">
    <source>
        <dbReference type="PROSITE" id="PS51456"/>
    </source>
</evidence>
<keyword evidence="7 10" id="KW-0518">Myosin</keyword>
<keyword evidence="2" id="KW-0677">Repeat</keyword>
<dbReference type="InterPro" id="IPR000048">
    <property type="entry name" value="IQ_motif_EF-hand-BS"/>
</dbReference>
<evidence type="ECO:0000256" key="8">
    <source>
        <dbReference type="ARBA" id="ARBA00023175"/>
    </source>
</evidence>
<dbReference type="GO" id="GO:0016020">
    <property type="term" value="C:membrane"/>
    <property type="evidence" value="ECO:0007669"/>
    <property type="project" value="TreeGrafter"/>
</dbReference>
<feature type="coiled-coil region" evidence="11">
    <location>
        <begin position="969"/>
        <end position="1031"/>
    </location>
</feature>
<feature type="region of interest" description="Disordered" evidence="12">
    <location>
        <begin position="1230"/>
        <end position="1277"/>
    </location>
</feature>
<dbReference type="PANTHER" id="PTHR13140:SF792">
    <property type="entry name" value="MYOSIN-9"/>
    <property type="match status" value="1"/>
</dbReference>
<feature type="binding site" evidence="10">
    <location>
        <begin position="156"/>
        <end position="163"/>
    </location>
    <ligand>
        <name>ATP</name>
        <dbReference type="ChEBI" id="CHEBI:30616"/>
    </ligand>
</feature>
<dbReference type="InterPro" id="IPR037975">
    <property type="entry name" value="MyosinXI_CBD"/>
</dbReference>
<dbReference type="GO" id="GO:0005737">
    <property type="term" value="C:cytoplasm"/>
    <property type="evidence" value="ECO:0007669"/>
    <property type="project" value="TreeGrafter"/>
</dbReference>
<dbReference type="SMART" id="SM01132">
    <property type="entry name" value="DIL"/>
    <property type="match status" value="1"/>
</dbReference>
<dbReference type="Gene3D" id="1.10.10.820">
    <property type="match status" value="1"/>
</dbReference>
<evidence type="ECO:0000256" key="1">
    <source>
        <dbReference type="ARBA" id="ARBA00008049"/>
    </source>
</evidence>
<dbReference type="OMA" id="DMTALWL"/>
<dbReference type="GO" id="GO:0007015">
    <property type="term" value="P:actin filament organization"/>
    <property type="evidence" value="ECO:0007669"/>
    <property type="project" value="InterPro"/>
</dbReference>
<dbReference type="Gene3D" id="1.20.58.530">
    <property type="match status" value="1"/>
</dbReference>
<dbReference type="CDD" id="cd01384">
    <property type="entry name" value="MYSc_Myo11"/>
    <property type="match status" value="1"/>
</dbReference>
<protein>
    <recommendedName>
        <fullName evidence="18">Myosin motor domain-containing protein</fullName>
    </recommendedName>
</protein>
<dbReference type="PROSITE" id="PS51456">
    <property type="entry name" value="MYOSIN_MOTOR"/>
    <property type="match status" value="1"/>
</dbReference>
<dbReference type="Pfam" id="PF00063">
    <property type="entry name" value="Myosin_head"/>
    <property type="match status" value="1"/>
</dbReference>
<dbReference type="FunFam" id="1.20.5.190:FF:000001">
    <property type="entry name" value="unconventional myosin-Va"/>
    <property type="match status" value="3"/>
</dbReference>
<feature type="compositionally biased region" description="Polar residues" evidence="12">
    <location>
        <begin position="1241"/>
        <end position="1258"/>
    </location>
</feature>
<dbReference type="GO" id="GO:0000146">
    <property type="term" value="F:microfilament motor activity"/>
    <property type="evidence" value="ECO:0007669"/>
    <property type="project" value="TreeGrafter"/>
</dbReference>
<dbReference type="InterPro" id="IPR027417">
    <property type="entry name" value="P-loop_NTPase"/>
</dbReference>
<feature type="compositionally biased region" description="Low complexity" evidence="12">
    <location>
        <begin position="1230"/>
        <end position="1240"/>
    </location>
</feature>
<dbReference type="PANTHER" id="PTHR13140">
    <property type="entry name" value="MYOSIN"/>
    <property type="match status" value="1"/>
</dbReference>
<name>A0A4Y7IVQ3_PAPSO</name>